<evidence type="ECO:0000313" key="2">
    <source>
        <dbReference type="EMBL" id="KAH0966233.1"/>
    </source>
</evidence>
<dbReference type="AlphaFoldDB" id="A0A9P8N142"/>
<dbReference type="EMBL" id="JAIZPD010000002">
    <property type="protein sequence ID" value="KAH0966233.1"/>
    <property type="molecule type" value="Genomic_DNA"/>
</dbReference>
<proteinExistence type="predicted"/>
<accession>A0A9P8N142</accession>
<organism evidence="2 3">
    <name type="scientific">Hirsutella rhossiliensis</name>
    <dbReference type="NCBI Taxonomy" id="111463"/>
    <lineage>
        <taxon>Eukaryota</taxon>
        <taxon>Fungi</taxon>
        <taxon>Dikarya</taxon>
        <taxon>Ascomycota</taxon>
        <taxon>Pezizomycotina</taxon>
        <taxon>Sordariomycetes</taxon>
        <taxon>Hypocreomycetidae</taxon>
        <taxon>Hypocreales</taxon>
        <taxon>Ophiocordycipitaceae</taxon>
        <taxon>Hirsutella</taxon>
    </lineage>
</organism>
<gene>
    <name evidence="2" type="ORF">HRG_01642</name>
</gene>
<comment type="caution">
    <text evidence="2">The sequence shown here is derived from an EMBL/GenBank/DDBJ whole genome shotgun (WGS) entry which is preliminary data.</text>
</comment>
<dbReference type="OrthoDB" id="202470at2759"/>
<dbReference type="Proteomes" id="UP000824596">
    <property type="component" value="Unassembled WGS sequence"/>
</dbReference>
<evidence type="ECO:0000256" key="1">
    <source>
        <dbReference type="SAM" id="MobiDB-lite"/>
    </source>
</evidence>
<feature type="compositionally biased region" description="Basic and acidic residues" evidence="1">
    <location>
        <begin position="73"/>
        <end position="84"/>
    </location>
</feature>
<dbReference type="RefSeq" id="XP_044723746.1">
    <property type="nucleotide sequence ID" value="XM_044860113.1"/>
</dbReference>
<evidence type="ECO:0000313" key="3">
    <source>
        <dbReference type="Proteomes" id="UP000824596"/>
    </source>
</evidence>
<dbReference type="GeneID" id="68350771"/>
<feature type="compositionally biased region" description="Basic residues" evidence="1">
    <location>
        <begin position="50"/>
        <end position="60"/>
    </location>
</feature>
<protein>
    <submittedName>
        <fullName evidence="2">Uncharacterized protein</fullName>
    </submittedName>
</protein>
<name>A0A9P8N142_9HYPO</name>
<sequence>MASSSSEPPRNALVYFSTTSTTGLALTSAPRILRRPDRREGNSSAQEHLRHVHARPRLRTTRFFPGPDDDNDDARRASMSDDNP</sequence>
<reference evidence="2" key="1">
    <citation type="submission" date="2021-09" db="EMBL/GenBank/DDBJ databases">
        <title>A high-quality genome of the endoparasitic fungus Hirsutella rhossiliensis with a comparison of Hirsutella genomes reveals transposable elements contributing to genome size variation.</title>
        <authorList>
            <person name="Lin R."/>
            <person name="Jiao Y."/>
            <person name="Sun X."/>
            <person name="Ling J."/>
            <person name="Xie B."/>
            <person name="Cheng X."/>
        </authorList>
    </citation>
    <scope>NUCLEOTIDE SEQUENCE</scope>
    <source>
        <strain evidence="2">HR02</strain>
    </source>
</reference>
<feature type="region of interest" description="Disordered" evidence="1">
    <location>
        <begin position="27"/>
        <end position="84"/>
    </location>
</feature>
<keyword evidence="3" id="KW-1185">Reference proteome</keyword>